<feature type="region of interest" description="Disordered" evidence="1">
    <location>
        <begin position="936"/>
        <end position="1061"/>
    </location>
</feature>
<proteinExistence type="predicted"/>
<gene>
    <name evidence="4" type="ORF">R3I93_014338</name>
</gene>
<feature type="domain" description="TAF1C beta-propeller" evidence="2">
    <location>
        <begin position="278"/>
        <end position="414"/>
    </location>
</feature>
<feature type="compositionally biased region" description="Polar residues" evidence="1">
    <location>
        <begin position="1001"/>
        <end position="1045"/>
    </location>
</feature>
<dbReference type="PANTHER" id="PTHR15319">
    <property type="entry name" value="TATA BOX-BINDING PROTEIN ASSOCIATED FACTOR RNA POLYMERASE I SUBUNIT C"/>
    <property type="match status" value="1"/>
</dbReference>
<keyword evidence="5" id="KW-1185">Reference proteome</keyword>
<dbReference type="InterPro" id="IPR049087">
    <property type="entry name" value="TAF1C_beta-prop"/>
</dbReference>
<evidence type="ECO:0000313" key="5">
    <source>
        <dbReference type="Proteomes" id="UP001364617"/>
    </source>
</evidence>
<dbReference type="InterPro" id="IPR038801">
    <property type="entry name" value="TAF1C"/>
</dbReference>
<dbReference type="EMBL" id="JAYKXH010000015">
    <property type="protein sequence ID" value="KAK7143135.1"/>
    <property type="molecule type" value="Genomic_DNA"/>
</dbReference>
<protein>
    <recommendedName>
        <fullName evidence="6">TATA box-binding protein-associated factor RNA polymerase I subunit C</fullName>
    </recommendedName>
</protein>
<dbReference type="Pfam" id="PF20642">
    <property type="entry name" value="TAF1C_HB"/>
    <property type="match status" value="2"/>
</dbReference>
<evidence type="ECO:0000259" key="3">
    <source>
        <dbReference type="Pfam" id="PF20642"/>
    </source>
</evidence>
<name>A0AAN9CSW3_9TELE</name>
<dbReference type="AlphaFoldDB" id="A0AAN9CSW3"/>
<evidence type="ECO:0000313" key="4">
    <source>
        <dbReference type="EMBL" id="KAK7143135.1"/>
    </source>
</evidence>
<dbReference type="PANTHER" id="PTHR15319:SF1">
    <property type="entry name" value="TATA BOX-BINDING PROTEIN-ASSOCIATED FACTOR RNA POLYMERASE I SUBUNIT C"/>
    <property type="match status" value="1"/>
</dbReference>
<feature type="region of interest" description="Disordered" evidence="1">
    <location>
        <begin position="701"/>
        <end position="726"/>
    </location>
</feature>
<evidence type="ECO:0008006" key="6">
    <source>
        <dbReference type="Google" id="ProtNLM"/>
    </source>
</evidence>
<accession>A0AAN9CSW3</accession>
<dbReference type="Pfam" id="PF20641">
    <property type="entry name" value="TAF1C_beta-prop"/>
    <property type="match status" value="1"/>
</dbReference>
<reference evidence="4 5" key="1">
    <citation type="submission" date="2024-02" db="EMBL/GenBank/DDBJ databases">
        <title>Chromosome-level genome assembly of the Eurasian Minnow (Phoxinus phoxinus).</title>
        <authorList>
            <person name="Oriowo T.O."/>
            <person name="Martin S."/>
            <person name="Stange M."/>
            <person name="Chrysostomakis Y."/>
            <person name="Brown T."/>
            <person name="Winkler S."/>
            <person name="Kukowka S."/>
            <person name="Myers E.W."/>
            <person name="Bohne A."/>
        </authorList>
    </citation>
    <scope>NUCLEOTIDE SEQUENCE [LARGE SCALE GENOMIC DNA]</scope>
    <source>
        <strain evidence="4">ZFMK-TIS-60720</strain>
        <tissue evidence="4">Whole Organism</tissue>
    </source>
</reference>
<organism evidence="4 5">
    <name type="scientific">Phoxinus phoxinus</name>
    <name type="common">Eurasian minnow</name>
    <dbReference type="NCBI Taxonomy" id="58324"/>
    <lineage>
        <taxon>Eukaryota</taxon>
        <taxon>Metazoa</taxon>
        <taxon>Chordata</taxon>
        <taxon>Craniata</taxon>
        <taxon>Vertebrata</taxon>
        <taxon>Euteleostomi</taxon>
        <taxon>Actinopterygii</taxon>
        <taxon>Neopterygii</taxon>
        <taxon>Teleostei</taxon>
        <taxon>Ostariophysi</taxon>
        <taxon>Cypriniformes</taxon>
        <taxon>Leuciscidae</taxon>
        <taxon>Phoxininae</taxon>
        <taxon>Phoxinus</taxon>
    </lineage>
</organism>
<evidence type="ECO:0000256" key="1">
    <source>
        <dbReference type="SAM" id="MobiDB-lite"/>
    </source>
</evidence>
<dbReference type="Proteomes" id="UP001364617">
    <property type="component" value="Unassembled WGS sequence"/>
</dbReference>
<dbReference type="InterPro" id="IPR049090">
    <property type="entry name" value="TAF1C_HB"/>
</dbReference>
<feature type="domain" description="TAF1C helical bundle" evidence="3">
    <location>
        <begin position="523"/>
        <end position="576"/>
    </location>
</feature>
<comment type="caution">
    <text evidence="4">The sequence shown here is derived from an EMBL/GenBank/DDBJ whole genome shotgun (WGS) entry which is preliminary data.</text>
</comment>
<feature type="compositionally biased region" description="Polar residues" evidence="1">
    <location>
        <begin position="965"/>
        <end position="980"/>
    </location>
</feature>
<feature type="domain" description="TAF1C helical bundle" evidence="3">
    <location>
        <begin position="667"/>
        <end position="879"/>
    </location>
</feature>
<evidence type="ECO:0000259" key="2">
    <source>
        <dbReference type="Pfam" id="PF20641"/>
    </source>
</evidence>
<sequence>MDNIFPHQLYPHLYLDGPPEEEAKHNYGGWGSYERVLTVGAGPCDAEQPWARPEFEPQHAVSGEEWLPVKPAVTPLLPPFEDAKVSSIDLPDPMDFPDHMQYFYQHYFMDAFSTMGHLLQDDLSFQRKRPKDALSMRWSNDFVNGLKYKRCEYAYFSKKIRCMHHLLRDIVSDVPPSLLSSLLYEELTTQREQQQFSAETTGGNLGFVPLHEDQSSREACLIYPRGVGMDKIFFHRVVQQFNDDKPPSFVMEPQPLDFYLNGSIRQISPGKMEEGGHVAVRSDYHCGVWLLGNRVRPRLVEVIETKDPFSCVTGSPHIPSEFVVVNERGAAYLWTVRRGLQKFREESSNLYFNAKSPWRWCEFSSHPRVVVYADRTGAELTDIRGHENTHTLFRIGKTPGCVSGERVMIAKYLSKSHAHHHLINTQFSTYVMDERVPSVPMLKWNHMMESPPIFACDLPGQTPSQTCKLLLGSQRTQEIMLLQYTGGREHACQTQGPIQRLFNPKECLSHLNLQLPHKKRAAQKRLNVPVTGLAAVQNKDYMSVFQLSETGDIFFQTLKLHADQTTTSKDVPEQAVSVDHAVETGETENFQIYINSNGQCSQSYSETEGFQVSETGSAFFQTLDLHRVKTTTNKDIPEQTVCVEHIVENGECVNFKSQANSDVHSSQSDSETEGRRAALGHLEVIDNVDVDHLNFSDTNKDISKDPLSSSIGNNPTCSTTPPNPSKDPVLQAVWNEWFKPIFKKVSAKKRHSHFRRIRTDDLNGLKGKKPYKHVEDHVTRLRKDLQEVMRKKESLSHGVTYLPHLNVTPIPDPIDPDNWDDDLSQRLAASWEGNWKYWWEEKLGLNQAKKIEALRRKRQRVKQARARHRISLSGSFTSSVHYQGSEFCWSSAGSQFLDSNDEALEKSQSTDMEEWMSRSEMRKKSPIMLRRFLNDQSTAEEPGQSPIRSPLQSPLRRPDRDLLMSPSSSRVERPISSTPSVAVPRPSSLSSKRRKDLNSLPASQTSTQNSAPDYGFSLSQSQVHLSSPTQSFKLSLSSQRVPQIRSSSQASQPKKKSRMGF</sequence>
<dbReference type="GO" id="GO:0001650">
    <property type="term" value="C:fibrillar center"/>
    <property type="evidence" value="ECO:0007669"/>
    <property type="project" value="TreeGrafter"/>
</dbReference>
<dbReference type="GO" id="GO:0001164">
    <property type="term" value="F:RNA polymerase I core promoter sequence-specific DNA binding"/>
    <property type="evidence" value="ECO:0007669"/>
    <property type="project" value="TreeGrafter"/>
</dbReference>